<dbReference type="InterPro" id="IPR001036">
    <property type="entry name" value="Acrflvin-R"/>
</dbReference>
<proteinExistence type="predicted"/>
<organism evidence="8 9">
    <name type="scientific">Tessaracoccus oleiagri</name>
    <dbReference type="NCBI Taxonomy" id="686624"/>
    <lineage>
        <taxon>Bacteria</taxon>
        <taxon>Bacillati</taxon>
        <taxon>Actinomycetota</taxon>
        <taxon>Actinomycetes</taxon>
        <taxon>Propionibacteriales</taxon>
        <taxon>Propionibacteriaceae</taxon>
        <taxon>Tessaracoccus</taxon>
    </lineage>
</organism>
<evidence type="ECO:0000313" key="8">
    <source>
        <dbReference type="EMBL" id="SDL09597.1"/>
    </source>
</evidence>
<dbReference type="Gene3D" id="1.20.1640.10">
    <property type="entry name" value="Multidrug efflux transporter AcrB transmembrane domain"/>
    <property type="match status" value="2"/>
</dbReference>
<dbReference type="OrthoDB" id="7051771at2"/>
<feature type="transmembrane region" description="Helical" evidence="6">
    <location>
        <begin position="273"/>
        <end position="301"/>
    </location>
</feature>
<dbReference type="InterPro" id="IPR050545">
    <property type="entry name" value="Mycobact_MmpL"/>
</dbReference>
<dbReference type="EMBL" id="FNGP01000001">
    <property type="protein sequence ID" value="SDL09597.1"/>
    <property type="molecule type" value="Genomic_DNA"/>
</dbReference>
<evidence type="ECO:0000256" key="6">
    <source>
        <dbReference type="SAM" id="Phobius"/>
    </source>
</evidence>
<feature type="transmembrane region" description="Helical" evidence="6">
    <location>
        <begin position="361"/>
        <end position="386"/>
    </location>
</feature>
<gene>
    <name evidence="8" type="ORF">SAMN04488242_0167</name>
</gene>
<keyword evidence="4 6" id="KW-1133">Transmembrane helix</keyword>
<evidence type="ECO:0000256" key="3">
    <source>
        <dbReference type="ARBA" id="ARBA00022692"/>
    </source>
</evidence>
<feature type="transmembrane region" description="Helical" evidence="6">
    <location>
        <begin position="307"/>
        <end position="331"/>
    </location>
</feature>
<dbReference type="PANTHER" id="PTHR33406">
    <property type="entry name" value="MEMBRANE PROTEIN MJ1562-RELATED"/>
    <property type="match status" value="1"/>
</dbReference>
<dbReference type="InterPro" id="IPR004869">
    <property type="entry name" value="MMPL_dom"/>
</dbReference>
<keyword evidence="5 6" id="KW-0472">Membrane</keyword>
<evidence type="ECO:0000259" key="7">
    <source>
        <dbReference type="PROSITE" id="PS50156"/>
    </source>
</evidence>
<dbReference type="GO" id="GO:0005886">
    <property type="term" value="C:plasma membrane"/>
    <property type="evidence" value="ECO:0007669"/>
    <property type="project" value="UniProtKB-SubCell"/>
</dbReference>
<feature type="transmembrane region" description="Helical" evidence="6">
    <location>
        <begin position="234"/>
        <end position="252"/>
    </location>
</feature>
<keyword evidence="2" id="KW-1003">Cell membrane</keyword>
<dbReference type="PRINTS" id="PR00702">
    <property type="entry name" value="ACRIFLAVINRP"/>
</dbReference>
<evidence type="ECO:0000256" key="4">
    <source>
        <dbReference type="ARBA" id="ARBA00022989"/>
    </source>
</evidence>
<evidence type="ECO:0000313" key="9">
    <source>
        <dbReference type="Proteomes" id="UP000199475"/>
    </source>
</evidence>
<dbReference type="SUPFAM" id="SSF82866">
    <property type="entry name" value="Multidrug efflux transporter AcrB transmembrane domain"/>
    <property type="match status" value="2"/>
</dbReference>
<sequence length="896" mass="94298">MSAKLYALGRWCFRNGGRVLLIWLLALAVLGGAGFALQGRFNDTFEIPGSSSQEALKRLNMTFPQGSALTATAIVVAPDGQDINQLRDEVEALLPEFEQAGIVDEVRSPWFEFVEGQVSDDGRAALVSLTLNVSETPNPEQLAEIVEAGERVQEALPPGSEVVMGGQAFEIELPELSITEAFGVILSFVVLLIMLGSVLAAIIPIVTALLGVAFAMALMLGATGVMEINSVTPMLAVMLGLAVGIDYALFIFSRHRDQLRMGMAAEESMARAIGTAGSAVVFAGITNAIALSGLAIAGIPFLTVMGVFAAIAVAFAVVIALTLLPALGGFLGERMRPKKVRDAMAAGEAPRVRKAMPRNPFSWWVGVTSSHPIATIIAVVAVLGVATAPAANLVLSLPNAGQSPAERSSRIAYDLQAEHFGPGYNAPLVITAGIIGSTDPLGLVDELRTEVEAVEGVDRVVMAVPNQHADTALIQLIPTTASDDPATVGTVERLREVTDSWEESRGIEADVTGFTAVQLDVTSRLGAAVWPFGFLVVGLTLVLLAAVFRSVWVPIKTAVGFLLSVGASFGLTQLVFNEGWFKELINLEKPEAIISFLPILLIGILFGLAMDYEIFIVSRIREEYVHGKSAMDSIRHGFVASGPVVTAAALVMFAVFAFFVPAGMMAIKQIAFALAVGVAIDAFLVRMTLVPAVLALLGDRAWWMPKWLDRALPEFDMEGEVLTKQLALRNWPGTDAVLHAEEVAVEGVLAPVSLQARRGQVVGLVGPLGARTGAALALSGRLAIESGRARVAGALLPESAGAVRRRVDYVDLAGTGDVVAALGRLAPRPGSVVFIDHVDVVGTPAEVRALQGVAELARTNQDFALVCCAGSEGVLTAVTPDDVVAVGAPAQEEVLV</sequence>
<feature type="transmembrane region" description="Helical" evidence="6">
    <location>
        <begin position="638"/>
        <end position="664"/>
    </location>
</feature>
<feature type="transmembrane region" description="Helical" evidence="6">
    <location>
        <begin position="528"/>
        <end position="548"/>
    </location>
</feature>
<evidence type="ECO:0000256" key="5">
    <source>
        <dbReference type="ARBA" id="ARBA00023136"/>
    </source>
</evidence>
<evidence type="ECO:0000256" key="1">
    <source>
        <dbReference type="ARBA" id="ARBA00004651"/>
    </source>
</evidence>
<dbReference type="GO" id="GO:0022857">
    <property type="term" value="F:transmembrane transporter activity"/>
    <property type="evidence" value="ECO:0007669"/>
    <property type="project" value="InterPro"/>
</dbReference>
<feature type="transmembrane region" description="Helical" evidence="6">
    <location>
        <begin position="209"/>
        <end position="228"/>
    </location>
</feature>
<protein>
    <submittedName>
        <fullName evidence="8">Putative drug exporter of the RND superfamily</fullName>
    </submittedName>
</protein>
<dbReference type="InterPro" id="IPR000731">
    <property type="entry name" value="SSD"/>
</dbReference>
<feature type="transmembrane region" description="Helical" evidence="6">
    <location>
        <begin position="670"/>
        <end position="697"/>
    </location>
</feature>
<feature type="transmembrane region" description="Helical" evidence="6">
    <location>
        <begin position="596"/>
        <end position="617"/>
    </location>
</feature>
<feature type="transmembrane region" description="Helical" evidence="6">
    <location>
        <begin position="555"/>
        <end position="576"/>
    </location>
</feature>
<dbReference type="Proteomes" id="UP000199475">
    <property type="component" value="Unassembled WGS sequence"/>
</dbReference>
<feature type="transmembrane region" description="Helical" evidence="6">
    <location>
        <begin position="181"/>
        <end position="202"/>
    </location>
</feature>
<evidence type="ECO:0000256" key="2">
    <source>
        <dbReference type="ARBA" id="ARBA00022475"/>
    </source>
</evidence>
<dbReference type="AlphaFoldDB" id="A0A1G9H9N3"/>
<dbReference type="PANTHER" id="PTHR33406:SF13">
    <property type="entry name" value="MEMBRANE PROTEIN YDFJ"/>
    <property type="match status" value="1"/>
</dbReference>
<accession>A0A1G9H9N3</accession>
<keyword evidence="9" id="KW-1185">Reference proteome</keyword>
<feature type="domain" description="SSD" evidence="7">
    <location>
        <begin position="206"/>
        <end position="330"/>
    </location>
</feature>
<dbReference type="PROSITE" id="PS50156">
    <property type="entry name" value="SSD"/>
    <property type="match status" value="1"/>
</dbReference>
<reference evidence="8 9" key="1">
    <citation type="submission" date="2016-10" db="EMBL/GenBank/DDBJ databases">
        <authorList>
            <person name="de Groot N.N."/>
        </authorList>
    </citation>
    <scope>NUCLEOTIDE SEQUENCE [LARGE SCALE GENOMIC DNA]</scope>
    <source>
        <strain evidence="8 9">CGMCC 1.9159</strain>
    </source>
</reference>
<keyword evidence="3 6" id="KW-0812">Transmembrane</keyword>
<comment type="subcellular location">
    <subcellularLocation>
        <location evidence="1">Cell membrane</location>
        <topology evidence="1">Multi-pass membrane protein</topology>
    </subcellularLocation>
</comment>
<name>A0A1G9H9N3_9ACTN</name>
<dbReference type="STRING" id="686624.SAMN04488242_0167"/>
<dbReference type="RefSeq" id="WP_093248015.1">
    <property type="nucleotide sequence ID" value="NZ_FNGP01000001.1"/>
</dbReference>
<dbReference type="Pfam" id="PF03176">
    <property type="entry name" value="MMPL"/>
    <property type="match status" value="2"/>
</dbReference>